<reference evidence="7" key="1">
    <citation type="journal article" date="2017" name="Nat. Ecol. Evol.">
        <title>Genome expansion and lineage-specific genetic innovations in the forest pathogenic fungi Armillaria.</title>
        <authorList>
            <person name="Sipos G."/>
            <person name="Prasanna A.N."/>
            <person name="Walter M.C."/>
            <person name="O'Connor E."/>
            <person name="Balint B."/>
            <person name="Krizsan K."/>
            <person name="Kiss B."/>
            <person name="Hess J."/>
            <person name="Varga T."/>
            <person name="Slot J."/>
            <person name="Riley R."/>
            <person name="Boka B."/>
            <person name="Rigling D."/>
            <person name="Barry K."/>
            <person name="Lee J."/>
            <person name="Mihaltcheva S."/>
            <person name="LaButti K."/>
            <person name="Lipzen A."/>
            <person name="Waldron R."/>
            <person name="Moloney N.M."/>
            <person name="Sperisen C."/>
            <person name="Kredics L."/>
            <person name="Vagvoelgyi C."/>
            <person name="Patrignani A."/>
            <person name="Fitzpatrick D."/>
            <person name="Nagy I."/>
            <person name="Doyle S."/>
            <person name="Anderson J.B."/>
            <person name="Grigoriev I.V."/>
            <person name="Gueldener U."/>
            <person name="Muensterkoetter M."/>
            <person name="Nagy L.G."/>
        </authorList>
    </citation>
    <scope>NUCLEOTIDE SEQUENCE [LARGE SCALE GENOMIC DNA]</scope>
    <source>
        <strain evidence="7">C18/9</strain>
    </source>
</reference>
<evidence type="ECO:0000313" key="7">
    <source>
        <dbReference type="Proteomes" id="UP000219338"/>
    </source>
</evidence>
<feature type="compositionally biased region" description="Polar residues" evidence="5">
    <location>
        <begin position="37"/>
        <end position="52"/>
    </location>
</feature>
<gene>
    <name evidence="6" type="ORF">ARMOST_08273</name>
</gene>
<keyword evidence="7" id="KW-1185">Reference proteome</keyword>
<evidence type="ECO:0000256" key="4">
    <source>
        <dbReference type="ARBA" id="ARBA00022691"/>
    </source>
</evidence>
<dbReference type="PANTHER" id="PTHR10629:SF52">
    <property type="entry name" value="DNA (CYTOSINE-5)-METHYLTRANSFERASE 1"/>
    <property type="match status" value="1"/>
</dbReference>
<dbReference type="OrthoDB" id="2975445at2759"/>
<evidence type="ECO:0000313" key="6">
    <source>
        <dbReference type="EMBL" id="SJL04902.1"/>
    </source>
</evidence>
<feature type="compositionally biased region" description="Basic residues" evidence="5">
    <location>
        <begin position="75"/>
        <end position="89"/>
    </location>
</feature>
<name>A0A284R855_ARMOS</name>
<dbReference type="EMBL" id="FUEG01000005">
    <property type="protein sequence ID" value="SJL04902.1"/>
    <property type="molecule type" value="Genomic_DNA"/>
</dbReference>
<feature type="compositionally biased region" description="Polar residues" evidence="5">
    <location>
        <begin position="1049"/>
        <end position="1064"/>
    </location>
</feature>
<feature type="compositionally biased region" description="Acidic residues" evidence="5">
    <location>
        <begin position="105"/>
        <end position="118"/>
    </location>
</feature>
<dbReference type="STRING" id="47428.A0A284R855"/>
<accession>A0A284R855</accession>
<dbReference type="Proteomes" id="UP000219338">
    <property type="component" value="Unassembled WGS sequence"/>
</dbReference>
<dbReference type="GO" id="GO:0044027">
    <property type="term" value="P:negative regulation of gene expression via chromosomal CpG island methylation"/>
    <property type="evidence" value="ECO:0007669"/>
    <property type="project" value="TreeGrafter"/>
</dbReference>
<evidence type="ECO:0000256" key="1">
    <source>
        <dbReference type="ARBA" id="ARBA00011975"/>
    </source>
</evidence>
<dbReference type="InterPro" id="IPR001525">
    <property type="entry name" value="C5_MeTfrase"/>
</dbReference>
<dbReference type="GO" id="GO:0003886">
    <property type="term" value="F:DNA (cytosine-5-)-methyltransferase activity"/>
    <property type="evidence" value="ECO:0007669"/>
    <property type="project" value="UniProtKB-EC"/>
</dbReference>
<protein>
    <recommendedName>
        <fullName evidence="1">DNA (cytosine-5-)-methyltransferase</fullName>
        <ecNumber evidence="1">2.1.1.37</ecNumber>
    </recommendedName>
</protein>
<feature type="region of interest" description="Disordered" evidence="5">
    <location>
        <begin position="37"/>
        <end position="157"/>
    </location>
</feature>
<keyword evidence="2" id="KW-0489">Methyltransferase</keyword>
<dbReference type="Gene3D" id="3.90.120.10">
    <property type="entry name" value="DNA Methylase, subunit A, domain 2"/>
    <property type="match status" value="1"/>
</dbReference>
<evidence type="ECO:0000256" key="3">
    <source>
        <dbReference type="ARBA" id="ARBA00022679"/>
    </source>
</evidence>
<dbReference type="InterPro" id="IPR029063">
    <property type="entry name" value="SAM-dependent_MTases_sf"/>
</dbReference>
<dbReference type="SUPFAM" id="SSF53335">
    <property type="entry name" value="S-adenosyl-L-methionine-dependent methyltransferases"/>
    <property type="match status" value="1"/>
</dbReference>
<dbReference type="OMA" id="KNIEVRH"/>
<dbReference type="Pfam" id="PF00145">
    <property type="entry name" value="DNA_methylase"/>
    <property type="match status" value="1"/>
</dbReference>
<dbReference type="GO" id="GO:0005634">
    <property type="term" value="C:nucleus"/>
    <property type="evidence" value="ECO:0007669"/>
    <property type="project" value="TreeGrafter"/>
</dbReference>
<feature type="compositionally biased region" description="Acidic residues" evidence="5">
    <location>
        <begin position="704"/>
        <end position="713"/>
    </location>
</feature>
<organism evidence="6 7">
    <name type="scientific">Armillaria ostoyae</name>
    <name type="common">Armillaria root rot fungus</name>
    <dbReference type="NCBI Taxonomy" id="47428"/>
    <lineage>
        <taxon>Eukaryota</taxon>
        <taxon>Fungi</taxon>
        <taxon>Dikarya</taxon>
        <taxon>Basidiomycota</taxon>
        <taxon>Agaricomycotina</taxon>
        <taxon>Agaricomycetes</taxon>
        <taxon>Agaricomycetidae</taxon>
        <taxon>Agaricales</taxon>
        <taxon>Marasmiineae</taxon>
        <taxon>Physalacriaceae</taxon>
        <taxon>Armillaria</taxon>
    </lineage>
</organism>
<dbReference type="Gene3D" id="3.40.50.150">
    <property type="entry name" value="Vaccinia Virus protein VP39"/>
    <property type="match status" value="1"/>
</dbReference>
<keyword evidence="4" id="KW-0949">S-adenosyl-L-methionine</keyword>
<proteinExistence type="predicted"/>
<evidence type="ECO:0000256" key="2">
    <source>
        <dbReference type="ARBA" id="ARBA00022603"/>
    </source>
</evidence>
<feature type="compositionally biased region" description="Low complexity" evidence="5">
    <location>
        <begin position="132"/>
        <end position="141"/>
    </location>
</feature>
<sequence>MAAGMAATREKAISIVAPSNVPMIWIIQDHTANIPASSGGHTNAAGSHTTKYPKSIPPKQESYNKSSKVNSKSHSITKSHKSTVARRRAKEPEDESDSQTSDSDNAAEEDIDSGDDYTEDRPNPPKLRKGLDGLSVGSSGSTVRHATLPKAGPWHPNYVLSEGGIAEMENRKGLNISPEYGKDNFWPRSAGLRELIQNMFDGALVALRAKPGCGASTAKNIEVRHIFLSAGNWRFPIQLDRVLNDQKLTFELHYKPGGSSKRGRETESTPLGWVSFKPSRHGKCKLELYNAGELLDFGCMSFGFSSKAGESHFIGQHGDGMKMGINAIIRPEGMAHPPKVFYVTGKKQWDFLYVNNLLEAHQTALKKPNVPGVLTQVFGFPLKSVKFDDFLFLRPAVDTLEASEIKFRGRTEHVGTILLDERLRHHIFVCIFYHIRTAATKPFLPQVKGVFVQKRAGRKLGLYYGINIWQNVRISRDRIGLQDDAECSNAAFNIWRLLFEDSERARQLYIDLLIEHDSCLETCYIVQQLEEDEALLLFNQLRKDKGDDVFFYHAEDAGESVRIIEQVLKKRPFPIPREFYQALLQCNVIVTPEVARMKRFRNLASSAYYNGNSPQLKYTAHLIEAFLDLDPDMMRLRGCFHFKSASADIGVEIVVDGGKVLLHELTLSSVFVHRKPQFAMCYRHLLASQSLEGRGENTRSGDQSGEDAMEDGQELAASLAETKHFWPNDASASVCDCSALYVLHLMTQELTNVTTMRKTEIEMGRQFALRSLPRNLTFEAIKASHDVEDDALLEMTLSWSTDDNLSGFRVFIRPDVKKHAKSLRINTELGHGSNLRPEGVEADGDMQTINAPARPARPRAETFDLLADSNKIVLNDRVSNGKKYIAQVCWNKVGALFSLPLSFAVPPSPPSSALLKIEREAQKVTIEWDTSPESGADSWIVVLKWNDREILRREVVTPKAEALLEEELGDDHPLVAEVYAKSSASGLTSTNFASKDVRRAPPPPPSPITPSDYGSSSLQRRILSPAIEPFSPSEHICSSQAPTPCPNHSLPSTASTSVPTSYQDTPEHLDPIDTRDFSPGLEYVDRFDDFESVNDDGPARSDRQVNYGYDELPVDDQANFAIESIQDKVIAKPTPMDIDDSEYVPVKSTFIHHQKFAVNNYYMVQLHSCDGSVHDSIIYVHSIRYPQDPADEASNIAVMQLSQYIDWSLVHPDAPDNGLLLLFSEAEFMGTTRDSETFSANAIVKVRERVQVSHRLDSDVTSTTRHFICNWSLRRAESCKPGTIETFIAVPEHLHALKPPLKKSVPPLRIGSLTFGDIFCGAGGASCGFKEAGFTPKFGVEASSVAGAFEKNCIPAALSNESFDTFLGHPWPENSPQAAVISVCPPSGIFTVDKHPVIQVVDTFKPAYVVYNCSMDQLSTSNIGDLRKLQYQILKLGYGFTYGVLKATDFGVSTIRNRLVLIAAAPAQHMPELPSPTHGGTGQPSTPTLQHAISDLDWKNPTCKSGLQSAVDHPANCLQPVSRHCTGCSITDFTRWDDSRTVADWDEPLPGKFFSLWKCRHPNNPQRFLTVREMARALSFPDSWDFNGSLKDQYSQVANALPPLLAKAIAEEIRTVIVKSNPHLVNTSSSLE</sequence>
<dbReference type="EC" id="2.1.1.37" evidence="1"/>
<dbReference type="GO" id="GO:0003677">
    <property type="term" value="F:DNA binding"/>
    <property type="evidence" value="ECO:0007669"/>
    <property type="project" value="TreeGrafter"/>
</dbReference>
<feature type="region of interest" description="Disordered" evidence="5">
    <location>
        <begin position="990"/>
        <end position="1018"/>
    </location>
</feature>
<dbReference type="GO" id="GO:0032259">
    <property type="term" value="P:methylation"/>
    <property type="evidence" value="ECO:0007669"/>
    <property type="project" value="UniProtKB-KW"/>
</dbReference>
<dbReference type="InterPro" id="IPR050390">
    <property type="entry name" value="C5-Methyltransferase"/>
</dbReference>
<feature type="compositionally biased region" description="Basic and acidic residues" evidence="5">
    <location>
        <begin position="1065"/>
        <end position="1076"/>
    </location>
</feature>
<feature type="region of interest" description="Disordered" evidence="5">
    <location>
        <begin position="1031"/>
        <end position="1076"/>
    </location>
</feature>
<keyword evidence="3" id="KW-0808">Transferase</keyword>
<feature type="region of interest" description="Disordered" evidence="5">
    <location>
        <begin position="692"/>
        <end position="713"/>
    </location>
</feature>
<feature type="compositionally biased region" description="Low complexity" evidence="5">
    <location>
        <begin position="63"/>
        <end position="74"/>
    </location>
</feature>
<evidence type="ECO:0000256" key="5">
    <source>
        <dbReference type="SAM" id="MobiDB-lite"/>
    </source>
</evidence>
<dbReference type="PANTHER" id="PTHR10629">
    <property type="entry name" value="CYTOSINE-SPECIFIC METHYLTRANSFERASE"/>
    <property type="match status" value="1"/>
</dbReference>